<dbReference type="InterPro" id="IPR023267">
    <property type="entry name" value="RCMT"/>
</dbReference>
<dbReference type="InterPro" id="IPR029063">
    <property type="entry name" value="SAM-dependent_MTases_sf"/>
</dbReference>
<feature type="binding site" evidence="6">
    <location>
        <position position="126"/>
    </location>
    <ligand>
        <name>S-adenosyl-L-methionine</name>
        <dbReference type="ChEBI" id="CHEBI:59789"/>
    </ligand>
</feature>
<evidence type="ECO:0000313" key="8">
    <source>
        <dbReference type="EMBL" id="BAQ24161.1"/>
    </source>
</evidence>
<dbReference type="AlphaFoldDB" id="A0A1L7LIY7"/>
<dbReference type="InterPro" id="IPR031341">
    <property type="entry name" value="Methyltr_RsmF_N"/>
</dbReference>
<dbReference type="Gene3D" id="3.40.50.150">
    <property type="entry name" value="Vaccinia Virus protein VP39"/>
    <property type="match status" value="1"/>
</dbReference>
<evidence type="ECO:0000256" key="3">
    <source>
        <dbReference type="ARBA" id="ARBA00022679"/>
    </source>
</evidence>
<dbReference type="KEGG" id="strg:SRT_09000"/>
<dbReference type="Pfam" id="PF17125">
    <property type="entry name" value="Methyltr_RsmF_N"/>
    <property type="match status" value="1"/>
</dbReference>
<feature type="binding site" evidence="6">
    <location>
        <position position="171"/>
    </location>
    <ligand>
        <name>S-adenosyl-L-methionine</name>
        <dbReference type="ChEBI" id="CHEBI:59789"/>
    </ligand>
</feature>
<dbReference type="SUPFAM" id="SSF53335">
    <property type="entry name" value="S-adenosyl-L-methionine-dependent methyltransferases"/>
    <property type="match status" value="1"/>
</dbReference>
<dbReference type="Gene3D" id="2.30.130.60">
    <property type="match status" value="1"/>
</dbReference>
<dbReference type="InterPro" id="IPR031340">
    <property type="entry name" value="RsmF_methylt_CI"/>
</dbReference>
<evidence type="ECO:0000259" key="7">
    <source>
        <dbReference type="PROSITE" id="PS51686"/>
    </source>
</evidence>
<comment type="similarity">
    <text evidence="6">Belongs to the class I-like SAM-binding methyltransferase superfamily. RsmB/NOP family.</text>
</comment>
<accession>A0A1L7LIY7</accession>
<feature type="domain" description="SAM-dependent MTase RsmB/NOP-type" evidence="7">
    <location>
        <begin position="1"/>
        <end position="286"/>
    </location>
</feature>
<dbReference type="GO" id="GO:0003723">
    <property type="term" value="F:RNA binding"/>
    <property type="evidence" value="ECO:0007669"/>
    <property type="project" value="UniProtKB-UniRule"/>
</dbReference>
<reference evidence="8 9" key="1">
    <citation type="journal article" date="2016" name="Microbiol. Immunol.">
        <title>Complete genome sequence of Streptococcus troglodytae TKU31 isolated from the oral cavity of a chimpanzee (Pan troglodytes).</title>
        <authorList>
            <person name="Okamoto M."/>
            <person name="Naito M."/>
            <person name="Miyanohara M."/>
            <person name="Imai S."/>
            <person name="Nomura Y."/>
            <person name="Saito W."/>
            <person name="Momoi Y."/>
            <person name="Takada K."/>
            <person name="Miyabe-Nishiwaki T."/>
            <person name="Tomonaga M."/>
            <person name="Hanada N."/>
        </authorList>
    </citation>
    <scope>NUCLEOTIDE SEQUENCE [LARGE SCALE GENOMIC DNA]</scope>
    <source>
        <strain evidence="9">TKU 31</strain>
    </source>
</reference>
<dbReference type="PRINTS" id="PR02008">
    <property type="entry name" value="RCMTFAMILY"/>
</dbReference>
<keyword evidence="3 6" id="KW-0808">Transferase</keyword>
<gene>
    <name evidence="8" type="ORF">SRT_09000</name>
</gene>
<evidence type="ECO:0000256" key="4">
    <source>
        <dbReference type="ARBA" id="ARBA00022691"/>
    </source>
</evidence>
<dbReference type="CDD" id="cd02440">
    <property type="entry name" value="AdoMet_MTases"/>
    <property type="match status" value="1"/>
</dbReference>
<dbReference type="InterPro" id="IPR027391">
    <property type="entry name" value="Nol1_Nop2_Fmu_2"/>
</dbReference>
<comment type="caution">
    <text evidence="6">Lacks conserved residue(s) required for the propagation of feature annotation.</text>
</comment>
<dbReference type="InterPro" id="IPR001678">
    <property type="entry name" value="MeTrfase_RsmB-F_NOP2_dom"/>
</dbReference>
<feature type="active site" description="Nucleophile" evidence="6">
    <location>
        <position position="224"/>
    </location>
</feature>
<dbReference type="EMBL" id="AP014612">
    <property type="protein sequence ID" value="BAQ24161.1"/>
    <property type="molecule type" value="Genomic_DNA"/>
</dbReference>
<sequence>MKNMLLPDKFVEKYQTILGSKAKAFLKSFDQEPIWAFRTNPLKKEQFPFENAIANTVWGHYGKISGKSAEHVSGLVYSQEPAAQMVGQVAAPKRGMKVLDLAAAPGGKTTHLLSYLDNSGILVSNDISKKRSKILVENVERFGARNVVVTNESPKNLARVFEHYFDLIVLDAPCSGEGMFRKDPAAIQYWHEDYPMECASLQKEILVEAMKMLAIGGSIVYSTCTWAPEENEAVIRWLLSQYDYLELVNVPKLNGMVQGIDMPQVARMYPHLFKGEGQFIAKLSDRRAPQTRAIKPNKNQLKKEQEQLWQEFAHKHLNVKLDGFYQTFGDNLYLLPHGLPDMSQLKIARNGLHLGTFKKNRFEPSFALGIALRKGEVVQSIEIDIEQFKVYTSGNIIPLTTNYENGWYQILINGNGLGFAKVVGNTIKNYFPKGLRF</sequence>
<keyword evidence="9" id="KW-1185">Reference proteome</keyword>
<dbReference type="PANTHER" id="PTHR22807:SF30">
    <property type="entry name" value="28S RRNA (CYTOSINE(4447)-C(5))-METHYLTRANSFERASE-RELATED"/>
    <property type="match status" value="1"/>
</dbReference>
<dbReference type="Pfam" id="PF13636">
    <property type="entry name" value="Methyltranf_PUA"/>
    <property type="match status" value="1"/>
</dbReference>
<keyword evidence="2 6" id="KW-0489">Methyltransferase</keyword>
<keyword evidence="5 6" id="KW-0694">RNA-binding</keyword>
<evidence type="ECO:0000313" key="9">
    <source>
        <dbReference type="Proteomes" id="UP000217758"/>
    </source>
</evidence>
<proteinExistence type="inferred from homology"/>
<dbReference type="PROSITE" id="PS51686">
    <property type="entry name" value="SAM_MT_RSMB_NOP"/>
    <property type="match status" value="1"/>
</dbReference>
<keyword evidence="1" id="KW-0963">Cytoplasm</keyword>
<dbReference type="Pfam" id="PF17126">
    <property type="entry name" value="RsmF_methylt_CI"/>
    <property type="match status" value="1"/>
</dbReference>
<evidence type="ECO:0000256" key="6">
    <source>
        <dbReference type="PROSITE-ProRule" id="PRU01023"/>
    </source>
</evidence>
<evidence type="ECO:0000256" key="1">
    <source>
        <dbReference type="ARBA" id="ARBA00022490"/>
    </source>
</evidence>
<keyword evidence="4 6" id="KW-0949">S-adenosyl-L-methionine</keyword>
<dbReference type="CDD" id="cd21147">
    <property type="entry name" value="RsmF_methylt_CTD1"/>
    <property type="match status" value="1"/>
</dbReference>
<dbReference type="InterPro" id="IPR049560">
    <property type="entry name" value="MeTrfase_RsmB-F_NOP2_cat"/>
</dbReference>
<dbReference type="GO" id="GO:0008173">
    <property type="term" value="F:RNA methyltransferase activity"/>
    <property type="evidence" value="ECO:0007669"/>
    <property type="project" value="InterPro"/>
</dbReference>
<evidence type="ECO:0000256" key="2">
    <source>
        <dbReference type="ARBA" id="ARBA00022603"/>
    </source>
</evidence>
<evidence type="ECO:0000256" key="5">
    <source>
        <dbReference type="ARBA" id="ARBA00022884"/>
    </source>
</evidence>
<protein>
    <submittedName>
        <fullName evidence="8">Methylase</fullName>
    </submittedName>
</protein>
<dbReference type="Gene3D" id="3.30.70.1170">
    <property type="entry name" value="Sun protein, domain 3"/>
    <property type="match status" value="1"/>
</dbReference>
<dbReference type="Pfam" id="PF01189">
    <property type="entry name" value="Methyltr_RsmB-F"/>
    <property type="match status" value="1"/>
</dbReference>
<dbReference type="PANTHER" id="PTHR22807">
    <property type="entry name" value="NOP2 YEAST -RELATED NOL1/NOP2/FMU SUN DOMAIN-CONTAINING"/>
    <property type="match status" value="1"/>
</dbReference>
<name>A0A1L7LIY7_9STRE</name>
<dbReference type="GO" id="GO:0001510">
    <property type="term" value="P:RNA methylation"/>
    <property type="evidence" value="ECO:0007669"/>
    <property type="project" value="InterPro"/>
</dbReference>
<feature type="binding site" evidence="6">
    <location>
        <begin position="102"/>
        <end position="108"/>
    </location>
    <ligand>
        <name>S-adenosyl-L-methionine</name>
        <dbReference type="ChEBI" id="CHEBI:59789"/>
    </ligand>
</feature>
<organism evidence="8 9">
    <name type="scientific">Streptococcus troglodytae</name>
    <dbReference type="NCBI Taxonomy" id="1111760"/>
    <lineage>
        <taxon>Bacteria</taxon>
        <taxon>Bacillati</taxon>
        <taxon>Bacillota</taxon>
        <taxon>Bacilli</taxon>
        <taxon>Lactobacillales</taxon>
        <taxon>Streptococcaceae</taxon>
        <taxon>Streptococcus</taxon>
    </lineage>
</organism>
<dbReference type="Proteomes" id="UP000217758">
    <property type="component" value="Chromosome"/>
</dbReference>